<dbReference type="InterPro" id="IPR036097">
    <property type="entry name" value="HisK_dim/P_sf"/>
</dbReference>
<name>A0A7U6M687_PSEPU</name>
<comment type="subcellular location">
    <subcellularLocation>
        <location evidence="2">Membrane</location>
    </subcellularLocation>
</comment>
<dbReference type="AlphaFoldDB" id="A0A7U6M687"/>
<dbReference type="EMBL" id="AP022324">
    <property type="protein sequence ID" value="BBU46682.1"/>
    <property type="molecule type" value="Genomic_DNA"/>
</dbReference>
<dbReference type="InterPro" id="IPR000014">
    <property type="entry name" value="PAS"/>
</dbReference>
<comment type="similarity">
    <text evidence="3">Belongs to the Cob(I)alamin adenosyltransferase family.</text>
</comment>
<comment type="catalytic activity">
    <reaction evidence="1">
        <text>ATP + protein L-histidine = ADP + protein N-phospho-L-histidine.</text>
        <dbReference type="EC" id="2.7.13.3"/>
    </reaction>
</comment>
<dbReference type="Gene3D" id="1.20.1200.10">
    <property type="entry name" value="Cobalamin adenosyltransferase-like"/>
    <property type="match status" value="1"/>
</dbReference>
<sequence length="863" mass="95829">MTLRQRLENLPVGQKLLAALLVLLVTILLVANLTFISAAYWITQESMAPQALQTIGRLVANPQLAARAGDSAETANALLKELDSYTPLRAAAVYGGDGRMLAQLQHGDPLTLPKRFRNIDGWRLMEFRSTQLIRIPRDANPPAHLLLVASSELPTAFYTGTLSASLGILVFSILLWIVIARQIKRLITQPINQLEELSRQVTREESYALRARRGNDDEIGSLADAFNTMLSRIEAREQQLKRARDEFQDAYDQAQGLAEETRHTNRKLELEVQVRSKIEKKLTGFQNYLNSIIDSMPSALIALDEQLYVTQWNHEATVLSGTPLDEALNQPVFIAFEPLKPFLPQLKETVEKHRVAKIERVTWPKGDDLRHYALTFYPLTGGGGRGVVIRIDDITQRLSLEEMMVQSEKMLSVGGLAAGMAHEINNPLGAILHNVQNIRRRLSPELPRNQEQAEELGIDLSTVNRYLASREVPQLLDGIQQAGARAAKIVTHMLSFSRRSNRQLVPCELPALIDQAVEIASNDFDLTIGFDFKGQAIVRQFDPTLGPVPCTANELEQVLLNLLKNAAQAIHLRPQPSEPGRITLRTRLNPPWAEIQVEDNGIGMPEAVRKRTFEPFFTTKEIGQGTGLGLSVSYFIITNNHKGQMEVQSTPGQGTCFTLRLPSASRRRRPIRRSDMGYRLSKIYTRTGDKGETGLGDGRRVPKDHPRIEAIGEVDSLNSQLGVLLAGLAEQGLDEVSAVLAPCQHRLFDLGGELAMPSYQALNLAEVERLEAAIDVWNEELGPLKNFILPSGSALVAQAHVCRCLARSAERRCQQLNAVEPLEGVGLAYINRLSDLLFVAARIIGRRQGIAEVLWQPADKPQG</sequence>
<keyword evidence="10" id="KW-0067">ATP-binding</keyword>
<dbReference type="PRINTS" id="PR00344">
    <property type="entry name" value="BCTRLSENSOR"/>
</dbReference>
<feature type="coiled-coil region" evidence="12">
    <location>
        <begin position="226"/>
        <end position="271"/>
    </location>
</feature>
<keyword evidence="12" id="KW-0175">Coiled coil</keyword>
<dbReference type="SUPFAM" id="SSF158472">
    <property type="entry name" value="HAMP domain-like"/>
    <property type="match status" value="1"/>
</dbReference>
<keyword evidence="11" id="KW-0902">Two-component regulatory system</keyword>
<dbReference type="Gene3D" id="6.10.340.10">
    <property type="match status" value="1"/>
</dbReference>
<keyword evidence="13" id="KW-1133">Transmembrane helix</keyword>
<dbReference type="PANTHER" id="PTHR43065">
    <property type="entry name" value="SENSOR HISTIDINE KINASE"/>
    <property type="match status" value="1"/>
</dbReference>
<evidence type="ECO:0000256" key="3">
    <source>
        <dbReference type="ARBA" id="ARBA00007487"/>
    </source>
</evidence>
<dbReference type="Pfam" id="PF00672">
    <property type="entry name" value="HAMP"/>
    <property type="match status" value="1"/>
</dbReference>
<dbReference type="NCBIfam" id="TIGR00636">
    <property type="entry name" value="PduO_Nterm"/>
    <property type="match status" value="1"/>
</dbReference>
<keyword evidence="9 17" id="KW-0418">Kinase</keyword>
<dbReference type="InterPro" id="IPR035965">
    <property type="entry name" value="PAS-like_dom_sf"/>
</dbReference>
<feature type="transmembrane region" description="Helical" evidence="13">
    <location>
        <begin position="156"/>
        <end position="179"/>
    </location>
</feature>
<feature type="domain" description="HAMP" evidence="16">
    <location>
        <begin position="185"/>
        <end position="238"/>
    </location>
</feature>
<dbReference type="InterPro" id="IPR013767">
    <property type="entry name" value="PAS_fold"/>
</dbReference>
<dbReference type="PROSITE" id="PS50109">
    <property type="entry name" value="HIS_KIN"/>
    <property type="match status" value="1"/>
</dbReference>
<evidence type="ECO:0000259" key="15">
    <source>
        <dbReference type="PROSITE" id="PS50112"/>
    </source>
</evidence>
<dbReference type="Pfam" id="PF02518">
    <property type="entry name" value="HATPase_c"/>
    <property type="match status" value="1"/>
</dbReference>
<dbReference type="GO" id="GO:0000155">
    <property type="term" value="F:phosphorelay sensor kinase activity"/>
    <property type="evidence" value="ECO:0007669"/>
    <property type="project" value="InterPro"/>
</dbReference>
<dbReference type="CDD" id="cd00130">
    <property type="entry name" value="PAS"/>
    <property type="match status" value="1"/>
</dbReference>
<dbReference type="SUPFAM" id="SSF47384">
    <property type="entry name" value="Homodimeric domain of signal transducing histidine kinase"/>
    <property type="match status" value="1"/>
</dbReference>
<evidence type="ECO:0000313" key="17">
    <source>
        <dbReference type="EMBL" id="BBU46682.1"/>
    </source>
</evidence>
<dbReference type="GO" id="GO:0016020">
    <property type="term" value="C:membrane"/>
    <property type="evidence" value="ECO:0007669"/>
    <property type="project" value="UniProtKB-SubCell"/>
</dbReference>
<dbReference type="SUPFAM" id="SSF55785">
    <property type="entry name" value="PYP-like sensor domain (PAS domain)"/>
    <property type="match status" value="1"/>
</dbReference>
<dbReference type="Pfam" id="PF01923">
    <property type="entry name" value="Cob_adeno_trans"/>
    <property type="match status" value="1"/>
</dbReference>
<evidence type="ECO:0000256" key="5">
    <source>
        <dbReference type="ARBA" id="ARBA00012438"/>
    </source>
</evidence>
<dbReference type="GO" id="GO:0005524">
    <property type="term" value="F:ATP binding"/>
    <property type="evidence" value="ECO:0007669"/>
    <property type="project" value="UniProtKB-KW"/>
</dbReference>
<evidence type="ECO:0000256" key="6">
    <source>
        <dbReference type="ARBA" id="ARBA00022553"/>
    </source>
</evidence>
<dbReference type="Pfam" id="PF00512">
    <property type="entry name" value="HisKA"/>
    <property type="match status" value="1"/>
</dbReference>
<evidence type="ECO:0000256" key="2">
    <source>
        <dbReference type="ARBA" id="ARBA00004370"/>
    </source>
</evidence>
<dbReference type="EC" id="2.7.13.3" evidence="5"/>
<evidence type="ECO:0000256" key="7">
    <source>
        <dbReference type="ARBA" id="ARBA00022679"/>
    </source>
</evidence>
<comment type="subunit">
    <text evidence="4">Homotrimer.</text>
</comment>
<accession>A0A7U6M687</accession>
<dbReference type="GO" id="GO:0006355">
    <property type="term" value="P:regulation of DNA-templated transcription"/>
    <property type="evidence" value="ECO:0007669"/>
    <property type="project" value="InterPro"/>
</dbReference>
<dbReference type="Pfam" id="PF00989">
    <property type="entry name" value="PAS"/>
    <property type="match status" value="1"/>
</dbReference>
<keyword evidence="8" id="KW-0547">Nucleotide-binding</keyword>
<dbReference type="InterPro" id="IPR036890">
    <property type="entry name" value="HATPase_C_sf"/>
</dbReference>
<evidence type="ECO:0000313" key="18">
    <source>
        <dbReference type="Proteomes" id="UP000464661"/>
    </source>
</evidence>
<dbReference type="InterPro" id="IPR003661">
    <property type="entry name" value="HisK_dim/P_dom"/>
</dbReference>
<reference evidence="17 18" key="1">
    <citation type="submission" date="2020-01" db="EMBL/GenBank/DDBJ databases">
        <title>Complete Genome Sequence of Pseudomonas putida Strain TS312, Harboring the HdtS type N-acyl-homoserine Lactone Synthase, Isolated from a Paper Mill.</title>
        <authorList>
            <person name="Hosoe A."/>
            <person name="Suenaga T."/>
            <person name="Sugi T."/>
            <person name="Izumi T."/>
            <person name="Nagai N."/>
            <person name="Terada A."/>
        </authorList>
    </citation>
    <scope>NUCLEOTIDE SEQUENCE [LARGE SCALE GENOMIC DNA]</scope>
    <source>
        <strain evidence="17 18">TS312</strain>
    </source>
</reference>
<evidence type="ECO:0000256" key="8">
    <source>
        <dbReference type="ARBA" id="ARBA00022741"/>
    </source>
</evidence>
<dbReference type="SMART" id="SM00388">
    <property type="entry name" value="HisKA"/>
    <property type="match status" value="1"/>
</dbReference>
<evidence type="ECO:0000259" key="14">
    <source>
        <dbReference type="PROSITE" id="PS50109"/>
    </source>
</evidence>
<dbReference type="PANTHER" id="PTHR43065:SF42">
    <property type="entry name" value="TWO-COMPONENT SENSOR PPRA"/>
    <property type="match status" value="1"/>
</dbReference>
<dbReference type="GO" id="GO:0016765">
    <property type="term" value="F:transferase activity, transferring alkyl or aryl (other than methyl) groups"/>
    <property type="evidence" value="ECO:0007669"/>
    <property type="project" value="UniProtKB-ARBA"/>
</dbReference>
<dbReference type="Gene3D" id="3.30.565.10">
    <property type="entry name" value="Histidine kinase-like ATPase, C-terminal domain"/>
    <property type="match status" value="1"/>
</dbReference>
<dbReference type="SMART" id="SM00387">
    <property type="entry name" value="HATPase_c"/>
    <property type="match status" value="1"/>
</dbReference>
<dbReference type="InterPro" id="IPR004358">
    <property type="entry name" value="Sig_transdc_His_kin-like_C"/>
</dbReference>
<evidence type="ECO:0000256" key="10">
    <source>
        <dbReference type="ARBA" id="ARBA00022840"/>
    </source>
</evidence>
<dbReference type="InterPro" id="IPR029499">
    <property type="entry name" value="PduO-typ"/>
</dbReference>
<protein>
    <recommendedName>
        <fullName evidence="5">histidine kinase</fullName>
        <ecNumber evidence="5">2.7.13.3</ecNumber>
    </recommendedName>
</protein>
<dbReference type="SMART" id="SM00091">
    <property type="entry name" value="PAS"/>
    <property type="match status" value="1"/>
</dbReference>
<dbReference type="InterPro" id="IPR003660">
    <property type="entry name" value="HAMP_dom"/>
</dbReference>
<dbReference type="SMART" id="SM00304">
    <property type="entry name" value="HAMP"/>
    <property type="match status" value="1"/>
</dbReference>
<evidence type="ECO:0000259" key="16">
    <source>
        <dbReference type="PROSITE" id="PS50885"/>
    </source>
</evidence>
<keyword evidence="13" id="KW-0812">Transmembrane</keyword>
<dbReference type="Proteomes" id="UP000464661">
    <property type="component" value="Chromosome"/>
</dbReference>
<feature type="transmembrane region" description="Helical" evidence="13">
    <location>
        <begin position="16"/>
        <end position="42"/>
    </location>
</feature>
<dbReference type="GO" id="GO:0009235">
    <property type="term" value="P:cobalamin metabolic process"/>
    <property type="evidence" value="ECO:0007669"/>
    <property type="project" value="UniProtKB-ARBA"/>
</dbReference>
<dbReference type="InterPro" id="IPR005467">
    <property type="entry name" value="His_kinase_dom"/>
</dbReference>
<dbReference type="SUPFAM" id="SSF89028">
    <property type="entry name" value="Cobalamin adenosyltransferase-like"/>
    <property type="match status" value="1"/>
</dbReference>
<evidence type="ECO:0000256" key="9">
    <source>
        <dbReference type="ARBA" id="ARBA00022777"/>
    </source>
</evidence>
<dbReference type="PROSITE" id="PS50885">
    <property type="entry name" value="HAMP"/>
    <property type="match status" value="1"/>
</dbReference>
<dbReference type="CDD" id="cd00082">
    <property type="entry name" value="HisKA"/>
    <property type="match status" value="1"/>
</dbReference>
<dbReference type="NCBIfam" id="TIGR00229">
    <property type="entry name" value="sensory_box"/>
    <property type="match status" value="1"/>
</dbReference>
<feature type="domain" description="Histidine kinase" evidence="14">
    <location>
        <begin position="419"/>
        <end position="665"/>
    </location>
</feature>
<organism evidence="17 18">
    <name type="scientific">Pseudomonas putida</name>
    <name type="common">Arthrobacter siderocapsulatus</name>
    <dbReference type="NCBI Taxonomy" id="303"/>
    <lineage>
        <taxon>Bacteria</taxon>
        <taxon>Pseudomonadati</taxon>
        <taxon>Pseudomonadota</taxon>
        <taxon>Gammaproteobacteria</taxon>
        <taxon>Pseudomonadales</taxon>
        <taxon>Pseudomonadaceae</taxon>
        <taxon>Pseudomonas</taxon>
    </lineage>
</organism>
<evidence type="ECO:0000256" key="12">
    <source>
        <dbReference type="SAM" id="Coils"/>
    </source>
</evidence>
<dbReference type="FunFam" id="1.20.1200.10:FF:000001">
    <property type="entry name" value="Cob(I)yrinic acid a,c-diamide adenosyltransferase"/>
    <property type="match status" value="1"/>
</dbReference>
<keyword evidence="13" id="KW-0472">Membrane</keyword>
<keyword evidence="6" id="KW-0597">Phosphoprotein</keyword>
<dbReference type="PROSITE" id="PS50112">
    <property type="entry name" value="PAS"/>
    <property type="match status" value="1"/>
</dbReference>
<dbReference type="Gene3D" id="1.10.287.130">
    <property type="match status" value="1"/>
</dbReference>
<keyword evidence="7" id="KW-0808">Transferase</keyword>
<evidence type="ECO:0000256" key="1">
    <source>
        <dbReference type="ARBA" id="ARBA00000085"/>
    </source>
</evidence>
<proteinExistence type="inferred from homology"/>
<dbReference type="CDD" id="cd06225">
    <property type="entry name" value="HAMP"/>
    <property type="match status" value="1"/>
</dbReference>
<dbReference type="InterPro" id="IPR003594">
    <property type="entry name" value="HATPase_dom"/>
</dbReference>
<evidence type="ECO:0000256" key="11">
    <source>
        <dbReference type="ARBA" id="ARBA00023012"/>
    </source>
</evidence>
<feature type="domain" description="PAS" evidence="15">
    <location>
        <begin position="285"/>
        <end position="341"/>
    </location>
</feature>
<dbReference type="SUPFAM" id="SSF55874">
    <property type="entry name" value="ATPase domain of HSP90 chaperone/DNA topoisomerase II/histidine kinase"/>
    <property type="match status" value="1"/>
</dbReference>
<evidence type="ECO:0000256" key="13">
    <source>
        <dbReference type="SAM" id="Phobius"/>
    </source>
</evidence>
<gene>
    <name evidence="17" type="ORF">PPTS312_45970</name>
</gene>
<dbReference type="InterPro" id="IPR036451">
    <property type="entry name" value="CblAdoTrfase-like_sf"/>
</dbReference>
<evidence type="ECO:0000256" key="4">
    <source>
        <dbReference type="ARBA" id="ARBA00011233"/>
    </source>
</evidence>
<dbReference type="InterPro" id="IPR016030">
    <property type="entry name" value="CblAdoTrfase-like"/>
</dbReference>
<dbReference type="Gene3D" id="3.30.450.20">
    <property type="entry name" value="PAS domain"/>
    <property type="match status" value="1"/>
</dbReference>